<sequence length="79" mass="8807">SWSKTSMHHRKVAEACTIIMLLDMLMPFEFIVACITIDGVLRFTKELEELGPYMGARVSICEFGREKQASEPQLGSGNG</sequence>
<keyword evidence="1" id="KW-0812">Transmembrane</keyword>
<feature type="non-terminal residue" evidence="2">
    <location>
        <position position="1"/>
    </location>
</feature>
<evidence type="ECO:0000256" key="1">
    <source>
        <dbReference type="SAM" id="Phobius"/>
    </source>
</evidence>
<dbReference type="EMBL" id="JASCZI010151756">
    <property type="protein sequence ID" value="MED6174325.1"/>
    <property type="molecule type" value="Genomic_DNA"/>
</dbReference>
<feature type="transmembrane region" description="Helical" evidence="1">
    <location>
        <begin position="12"/>
        <end position="33"/>
    </location>
</feature>
<accession>A0ABU6VNP4</accession>
<keyword evidence="1" id="KW-1133">Transmembrane helix</keyword>
<proteinExistence type="predicted"/>
<name>A0ABU6VNP4_9FABA</name>
<gene>
    <name evidence="2" type="ORF">PIB30_068038</name>
</gene>
<comment type="caution">
    <text evidence="2">The sequence shown here is derived from an EMBL/GenBank/DDBJ whole genome shotgun (WGS) entry which is preliminary data.</text>
</comment>
<evidence type="ECO:0000313" key="3">
    <source>
        <dbReference type="Proteomes" id="UP001341840"/>
    </source>
</evidence>
<reference evidence="2 3" key="1">
    <citation type="journal article" date="2023" name="Plants (Basel)">
        <title>Bridging the Gap: Combining Genomics and Transcriptomics Approaches to Understand Stylosanthes scabra, an Orphan Legume from the Brazilian Caatinga.</title>
        <authorList>
            <person name="Ferreira-Neto J.R.C."/>
            <person name="da Silva M.D."/>
            <person name="Binneck E."/>
            <person name="de Melo N.F."/>
            <person name="da Silva R.H."/>
            <person name="de Melo A.L.T.M."/>
            <person name="Pandolfi V."/>
            <person name="Bustamante F.O."/>
            <person name="Brasileiro-Vidal A.C."/>
            <person name="Benko-Iseppon A.M."/>
        </authorList>
    </citation>
    <scope>NUCLEOTIDE SEQUENCE [LARGE SCALE GENOMIC DNA]</scope>
    <source>
        <tissue evidence="2">Leaves</tissue>
    </source>
</reference>
<organism evidence="2 3">
    <name type="scientific">Stylosanthes scabra</name>
    <dbReference type="NCBI Taxonomy" id="79078"/>
    <lineage>
        <taxon>Eukaryota</taxon>
        <taxon>Viridiplantae</taxon>
        <taxon>Streptophyta</taxon>
        <taxon>Embryophyta</taxon>
        <taxon>Tracheophyta</taxon>
        <taxon>Spermatophyta</taxon>
        <taxon>Magnoliopsida</taxon>
        <taxon>eudicotyledons</taxon>
        <taxon>Gunneridae</taxon>
        <taxon>Pentapetalae</taxon>
        <taxon>rosids</taxon>
        <taxon>fabids</taxon>
        <taxon>Fabales</taxon>
        <taxon>Fabaceae</taxon>
        <taxon>Papilionoideae</taxon>
        <taxon>50 kb inversion clade</taxon>
        <taxon>dalbergioids sensu lato</taxon>
        <taxon>Dalbergieae</taxon>
        <taxon>Pterocarpus clade</taxon>
        <taxon>Stylosanthes</taxon>
    </lineage>
</organism>
<dbReference type="Proteomes" id="UP001341840">
    <property type="component" value="Unassembled WGS sequence"/>
</dbReference>
<protein>
    <submittedName>
        <fullName evidence="2">Uncharacterized protein</fullName>
    </submittedName>
</protein>
<evidence type="ECO:0000313" key="2">
    <source>
        <dbReference type="EMBL" id="MED6174325.1"/>
    </source>
</evidence>
<keyword evidence="3" id="KW-1185">Reference proteome</keyword>
<keyword evidence="1" id="KW-0472">Membrane</keyword>